<feature type="region of interest" description="Disordered" evidence="1">
    <location>
        <begin position="52"/>
        <end position="75"/>
    </location>
</feature>
<dbReference type="Gene3D" id="3.30.1390.20">
    <property type="entry name" value="Ribosomal protein L30, ferredoxin-like fold domain"/>
    <property type="match status" value="1"/>
</dbReference>
<feature type="compositionally biased region" description="Basic and acidic residues" evidence="1">
    <location>
        <begin position="392"/>
        <end position="408"/>
    </location>
</feature>
<gene>
    <name evidence="2" type="ORF">EGYM00163_LOCUS42020</name>
</gene>
<sequence length="431" mass="50626">MADDTSGLSVPPKKLSHSELKEYAPGLQPRKMTAKYEKQKETLLRDRKSIQQLHKQRVHRGQSAATQKYESRMERKKIDREKKLYPRNREWKDADYFIDQYLKREAQMKTERVRARKIQNVEVKGNDEVMFVARVAADFECSPKVQKIFRELRLYKPYTAVFLRRSGENLKKLALVRRQIRVVKPIRQQVEDLIRTRGFAKVDKQRVALSSNQVIEERFGEHGFVCIEDLADTLMKGDEEKFNLVTHFMWPFKIDEAFNDQSNKVPGVGRSAADSGRHLQDKVEQFPFRFMDSLMEQACRRGKSRHWMGPELIKALPSKKEAKFLMKVKRKKVALKAKERKIQAKFDAIAETDRKVARKLRREHKQQREEKKAAALASKNKSWKVAMKKSAKAKEKKEAKRRGEDRRLIAMYGKKKSTAKKRPPKKQSKVE</sequence>
<evidence type="ECO:0000256" key="1">
    <source>
        <dbReference type="SAM" id="MobiDB-lite"/>
    </source>
</evidence>
<proteinExistence type="predicted"/>
<dbReference type="PANTHER" id="PTHR11524:SF16">
    <property type="entry name" value="LARGE RIBOSOMAL SUBUNIT PROTEIN UL30"/>
    <property type="match status" value="1"/>
</dbReference>
<dbReference type="GO" id="GO:0003723">
    <property type="term" value="F:RNA binding"/>
    <property type="evidence" value="ECO:0007669"/>
    <property type="project" value="TreeGrafter"/>
</dbReference>
<feature type="region of interest" description="Disordered" evidence="1">
    <location>
        <begin position="360"/>
        <end position="431"/>
    </location>
</feature>
<feature type="compositionally biased region" description="Low complexity" evidence="1">
    <location>
        <begin position="374"/>
        <end position="385"/>
    </location>
</feature>
<evidence type="ECO:0000313" key="2">
    <source>
        <dbReference type="EMBL" id="CAE0830739.1"/>
    </source>
</evidence>
<feature type="region of interest" description="Disordered" evidence="1">
    <location>
        <begin position="1"/>
        <end position="28"/>
    </location>
</feature>
<dbReference type="InterPro" id="IPR036919">
    <property type="entry name" value="Ribo_uL30_ferredoxin-like_sf"/>
</dbReference>
<reference evidence="2" key="1">
    <citation type="submission" date="2021-01" db="EMBL/GenBank/DDBJ databases">
        <authorList>
            <person name="Corre E."/>
            <person name="Pelletier E."/>
            <person name="Niang G."/>
            <person name="Scheremetjew M."/>
            <person name="Finn R."/>
            <person name="Kale V."/>
            <person name="Holt S."/>
            <person name="Cochrane G."/>
            <person name="Meng A."/>
            <person name="Brown T."/>
            <person name="Cohen L."/>
        </authorList>
    </citation>
    <scope>NUCLEOTIDE SEQUENCE</scope>
    <source>
        <strain evidence="2">CCMP1594</strain>
    </source>
</reference>
<name>A0A7S4GAU6_9EUGL</name>
<dbReference type="PANTHER" id="PTHR11524">
    <property type="entry name" value="60S RIBOSOMAL PROTEIN L7"/>
    <property type="match status" value="1"/>
</dbReference>
<feature type="compositionally biased region" description="Basic residues" evidence="1">
    <location>
        <begin position="413"/>
        <end position="431"/>
    </location>
</feature>
<dbReference type="AlphaFoldDB" id="A0A7S4GAU6"/>
<dbReference type="SUPFAM" id="SSF55129">
    <property type="entry name" value="Ribosomal protein L30p/L7e"/>
    <property type="match status" value="1"/>
</dbReference>
<dbReference type="GO" id="GO:0003735">
    <property type="term" value="F:structural constituent of ribosome"/>
    <property type="evidence" value="ECO:0007669"/>
    <property type="project" value="TreeGrafter"/>
</dbReference>
<dbReference type="InterPro" id="IPR039699">
    <property type="entry name" value="Ribosomal_uL30"/>
</dbReference>
<dbReference type="EMBL" id="HBJA01122063">
    <property type="protein sequence ID" value="CAE0830739.1"/>
    <property type="molecule type" value="Transcribed_RNA"/>
</dbReference>
<organism evidence="2">
    <name type="scientific">Eutreptiella gymnastica</name>
    <dbReference type="NCBI Taxonomy" id="73025"/>
    <lineage>
        <taxon>Eukaryota</taxon>
        <taxon>Discoba</taxon>
        <taxon>Euglenozoa</taxon>
        <taxon>Euglenida</taxon>
        <taxon>Spirocuta</taxon>
        <taxon>Euglenophyceae</taxon>
        <taxon>Eutreptiales</taxon>
        <taxon>Eutreptiaceae</taxon>
        <taxon>Eutreptiella</taxon>
    </lineage>
</organism>
<protein>
    <submittedName>
        <fullName evidence="2">Uncharacterized protein</fullName>
    </submittedName>
</protein>
<accession>A0A7S4GAU6</accession>
<dbReference type="GO" id="GO:0000463">
    <property type="term" value="P:maturation of LSU-rRNA from tricistronic rRNA transcript (SSU-rRNA, 5.8S rRNA, LSU-rRNA)"/>
    <property type="evidence" value="ECO:0007669"/>
    <property type="project" value="TreeGrafter"/>
</dbReference>
<dbReference type="GO" id="GO:0022625">
    <property type="term" value="C:cytosolic large ribosomal subunit"/>
    <property type="evidence" value="ECO:0007669"/>
    <property type="project" value="TreeGrafter"/>
</dbReference>